<dbReference type="Proteomes" id="UP000507245">
    <property type="component" value="Unassembled WGS sequence"/>
</dbReference>
<proteinExistence type="predicted"/>
<feature type="region of interest" description="Disordered" evidence="1">
    <location>
        <begin position="217"/>
        <end position="242"/>
    </location>
</feature>
<dbReference type="AlphaFoldDB" id="A0A6J5XDY6"/>
<keyword evidence="3" id="KW-1185">Reference proteome</keyword>
<reference evidence="3" key="1">
    <citation type="journal article" date="2020" name="Genome Biol.">
        <title>Gamete binning: chromosome-level and haplotype-resolved genome assembly enabled by high-throughput single-cell sequencing of gamete genomes.</title>
        <authorList>
            <person name="Campoy J.A."/>
            <person name="Sun H."/>
            <person name="Goel M."/>
            <person name="Jiao W.-B."/>
            <person name="Folz-Donahue K."/>
            <person name="Wang N."/>
            <person name="Rubio M."/>
            <person name="Liu C."/>
            <person name="Kukat C."/>
            <person name="Ruiz D."/>
            <person name="Huettel B."/>
            <person name="Schneeberger K."/>
        </authorList>
    </citation>
    <scope>NUCLEOTIDE SEQUENCE [LARGE SCALE GENOMIC DNA]</scope>
    <source>
        <strain evidence="3">cv. Rojo Pasion</strain>
    </source>
</reference>
<evidence type="ECO:0000313" key="3">
    <source>
        <dbReference type="Proteomes" id="UP000507245"/>
    </source>
</evidence>
<organism evidence="2 3">
    <name type="scientific">Prunus armeniaca</name>
    <name type="common">Apricot</name>
    <name type="synonym">Armeniaca vulgaris</name>
    <dbReference type="NCBI Taxonomy" id="36596"/>
    <lineage>
        <taxon>Eukaryota</taxon>
        <taxon>Viridiplantae</taxon>
        <taxon>Streptophyta</taxon>
        <taxon>Embryophyta</taxon>
        <taxon>Tracheophyta</taxon>
        <taxon>Spermatophyta</taxon>
        <taxon>Magnoliopsida</taxon>
        <taxon>eudicotyledons</taxon>
        <taxon>Gunneridae</taxon>
        <taxon>Pentapetalae</taxon>
        <taxon>rosids</taxon>
        <taxon>fabids</taxon>
        <taxon>Rosales</taxon>
        <taxon>Rosaceae</taxon>
        <taxon>Amygdaloideae</taxon>
        <taxon>Amygdaleae</taxon>
        <taxon>Prunus</taxon>
    </lineage>
</organism>
<accession>A0A6J5XDY6</accession>
<protein>
    <submittedName>
        <fullName evidence="2">Uncharacterized protein</fullName>
    </submittedName>
</protein>
<name>A0A6J5XDY6_PRUAR</name>
<feature type="compositionally biased region" description="Basic and acidic residues" evidence="1">
    <location>
        <begin position="230"/>
        <end position="242"/>
    </location>
</feature>
<evidence type="ECO:0000313" key="2">
    <source>
        <dbReference type="EMBL" id="CAB4312060.1"/>
    </source>
</evidence>
<evidence type="ECO:0000256" key="1">
    <source>
        <dbReference type="SAM" id="MobiDB-lite"/>
    </source>
</evidence>
<sequence>MPSQMWKSSLWYNALARKQRPWPQASLRNIAKLATLAYPHGAAKLAMAFTIRLLCFPQCSATSFCVAQTNGSIAVGASLTANAEGNSSSSWLSPSGDFAFGIFSLGSNGLVLLSICTVWAEKSAGCSYMESGTVLCVAQGVMNDYRKTLFFKIEIQKSVWEPVKQSPMITLLPGQTHEKRETSGTLRLDQSGENNSSIRTVPADFCTQMGEPCKAAPKLPPIKLANDSTSNRHDRGESGGSEGRELVVNVQLLYVLERMGWKVHSAVGRSAQQGTTILSQLRNVKRDCAITHYTRARKFSQDNGADFFSGQISMNILHIREYR</sequence>
<gene>
    <name evidence="2" type="ORF">ORAREDHAP_LOCUS34342</name>
</gene>
<dbReference type="EMBL" id="CAEKKB010000006">
    <property type="protein sequence ID" value="CAB4312060.1"/>
    <property type="molecule type" value="Genomic_DNA"/>
</dbReference>